<accession>A0AC34QLH5</accession>
<reference evidence="2" key="1">
    <citation type="submission" date="2022-11" db="UniProtKB">
        <authorList>
            <consortium name="WormBaseParasite"/>
        </authorList>
    </citation>
    <scope>IDENTIFICATION</scope>
</reference>
<name>A0AC34QLH5_9BILA</name>
<protein>
    <submittedName>
        <fullName evidence="2">Impact N-terminal domain-containing protein</fullName>
    </submittedName>
</protein>
<dbReference type="Proteomes" id="UP000887576">
    <property type="component" value="Unplaced"/>
</dbReference>
<evidence type="ECO:0000313" key="2">
    <source>
        <dbReference type="WBParaSite" id="JU765_v2.g17450.t1"/>
    </source>
</evidence>
<sequence>MSLKQEVLDEFLVVCSAFGDIVEQESSRTLLVKPNNDAEIRFTVSEDYPENAGPSIEQKLEDLSTSQLGQFLLYDLTNLVKEYFENLASESRLQDDQEKEEKIESEKEKSAKIKEKLVEVPEIYGTDILTDRKSVFQAHIGKITSKEQAMAMLNHLMENHKIARATHRIYAYRTFIEKDGRTLRIHDCEDDGEFGAGPKVLNLLELMEAENVMVIVTRWYGGIHLGPDRFRHILNMARKAIIESGFVNNPKVLAAKTAN</sequence>
<dbReference type="WBParaSite" id="JU765_v2.g17450.t1">
    <property type="protein sequence ID" value="JU765_v2.g17450.t1"/>
    <property type="gene ID" value="JU765_v2.g17450"/>
</dbReference>
<evidence type="ECO:0000313" key="1">
    <source>
        <dbReference type="Proteomes" id="UP000887576"/>
    </source>
</evidence>
<organism evidence="1 2">
    <name type="scientific">Panagrolaimus sp. JU765</name>
    <dbReference type="NCBI Taxonomy" id="591449"/>
    <lineage>
        <taxon>Eukaryota</taxon>
        <taxon>Metazoa</taxon>
        <taxon>Ecdysozoa</taxon>
        <taxon>Nematoda</taxon>
        <taxon>Chromadorea</taxon>
        <taxon>Rhabditida</taxon>
        <taxon>Tylenchina</taxon>
        <taxon>Panagrolaimomorpha</taxon>
        <taxon>Panagrolaimoidea</taxon>
        <taxon>Panagrolaimidae</taxon>
        <taxon>Panagrolaimus</taxon>
    </lineage>
</organism>
<proteinExistence type="predicted"/>